<proteinExistence type="predicted"/>
<sequence length="197" mass="21901">MPKIIGGSLEEHRERTRGKIFSALEELLEQDAFERITFSRIAAVAQVGRTAMYNHFPDKEALLVEYAMHQTAGFVDSLREELSRASTPPEAIRIYVRHQLRLHITFHMPGRGKGASLDPDTARRLREHVVVIENVLRGILRDGMARGDFRPDLDIDQTVRILNSLLVNQAGSRSIEDEALEAFILSGLGAGFGAAAA</sequence>
<dbReference type="InterPro" id="IPR050109">
    <property type="entry name" value="HTH-type_TetR-like_transc_reg"/>
</dbReference>
<dbReference type="SUPFAM" id="SSF46689">
    <property type="entry name" value="Homeodomain-like"/>
    <property type="match status" value="1"/>
</dbReference>
<evidence type="ECO:0000256" key="4">
    <source>
        <dbReference type="PROSITE-ProRule" id="PRU00335"/>
    </source>
</evidence>
<evidence type="ECO:0000256" key="2">
    <source>
        <dbReference type="ARBA" id="ARBA00023125"/>
    </source>
</evidence>
<dbReference type="PANTHER" id="PTHR30055:SF234">
    <property type="entry name" value="HTH-TYPE TRANSCRIPTIONAL REGULATOR BETI"/>
    <property type="match status" value="1"/>
</dbReference>
<dbReference type="Pfam" id="PF00440">
    <property type="entry name" value="TetR_N"/>
    <property type="match status" value="1"/>
</dbReference>
<dbReference type="SUPFAM" id="SSF48498">
    <property type="entry name" value="Tetracyclin repressor-like, C-terminal domain"/>
    <property type="match status" value="1"/>
</dbReference>
<keyword evidence="1" id="KW-0805">Transcription regulation</keyword>
<comment type="caution">
    <text evidence="6">The sequence shown here is derived from an EMBL/GenBank/DDBJ whole genome shotgun (WGS) entry which is preliminary data.</text>
</comment>
<dbReference type="PANTHER" id="PTHR30055">
    <property type="entry name" value="HTH-TYPE TRANSCRIPTIONAL REGULATOR RUTR"/>
    <property type="match status" value="1"/>
</dbReference>
<feature type="domain" description="HTH tetR-type" evidence="5">
    <location>
        <begin position="14"/>
        <end position="74"/>
    </location>
</feature>
<keyword evidence="2 4" id="KW-0238">DNA-binding</keyword>
<dbReference type="InterPro" id="IPR036271">
    <property type="entry name" value="Tet_transcr_reg_TetR-rel_C_sf"/>
</dbReference>
<dbReference type="Proteomes" id="UP001589793">
    <property type="component" value="Unassembled WGS sequence"/>
</dbReference>
<evidence type="ECO:0000256" key="3">
    <source>
        <dbReference type="ARBA" id="ARBA00023163"/>
    </source>
</evidence>
<evidence type="ECO:0000313" key="6">
    <source>
        <dbReference type="EMBL" id="MFC0673983.1"/>
    </source>
</evidence>
<protein>
    <submittedName>
        <fullName evidence="6">TetR/AcrR family transcriptional regulator</fullName>
    </submittedName>
</protein>
<dbReference type="RefSeq" id="WP_376979918.1">
    <property type="nucleotide sequence ID" value="NZ_JBHLSV010000008.1"/>
</dbReference>
<dbReference type="PROSITE" id="PS50977">
    <property type="entry name" value="HTH_TETR_2"/>
    <property type="match status" value="1"/>
</dbReference>
<dbReference type="InterPro" id="IPR009057">
    <property type="entry name" value="Homeodomain-like_sf"/>
</dbReference>
<gene>
    <name evidence="6" type="ORF">ACFFF6_08435</name>
</gene>
<evidence type="ECO:0000259" key="5">
    <source>
        <dbReference type="PROSITE" id="PS50977"/>
    </source>
</evidence>
<keyword evidence="7" id="KW-1185">Reference proteome</keyword>
<dbReference type="Gene3D" id="1.10.357.10">
    <property type="entry name" value="Tetracycline Repressor, domain 2"/>
    <property type="match status" value="1"/>
</dbReference>
<organism evidence="6 7">
    <name type="scientific">Brachybacterium hainanense</name>
    <dbReference type="NCBI Taxonomy" id="1541174"/>
    <lineage>
        <taxon>Bacteria</taxon>
        <taxon>Bacillati</taxon>
        <taxon>Actinomycetota</taxon>
        <taxon>Actinomycetes</taxon>
        <taxon>Micrococcales</taxon>
        <taxon>Dermabacteraceae</taxon>
        <taxon>Brachybacterium</taxon>
    </lineage>
</organism>
<name>A0ABV6RAI6_9MICO</name>
<reference evidence="6 7" key="1">
    <citation type="submission" date="2024-09" db="EMBL/GenBank/DDBJ databases">
        <authorList>
            <person name="Sun Q."/>
            <person name="Mori K."/>
        </authorList>
    </citation>
    <scope>NUCLEOTIDE SEQUENCE [LARGE SCALE GENOMIC DNA]</scope>
    <source>
        <strain evidence="6 7">CICC 10874</strain>
    </source>
</reference>
<evidence type="ECO:0000313" key="7">
    <source>
        <dbReference type="Proteomes" id="UP001589793"/>
    </source>
</evidence>
<dbReference type="InterPro" id="IPR001647">
    <property type="entry name" value="HTH_TetR"/>
</dbReference>
<dbReference type="PRINTS" id="PR00455">
    <property type="entry name" value="HTHTETR"/>
</dbReference>
<evidence type="ECO:0000256" key="1">
    <source>
        <dbReference type="ARBA" id="ARBA00023015"/>
    </source>
</evidence>
<accession>A0ABV6RAI6</accession>
<dbReference type="EMBL" id="JBHLSV010000008">
    <property type="protein sequence ID" value="MFC0673983.1"/>
    <property type="molecule type" value="Genomic_DNA"/>
</dbReference>
<feature type="DNA-binding region" description="H-T-H motif" evidence="4">
    <location>
        <begin position="37"/>
        <end position="56"/>
    </location>
</feature>
<keyword evidence="3" id="KW-0804">Transcription</keyword>